<evidence type="ECO:0000313" key="1">
    <source>
        <dbReference type="EMBL" id="KAH6930821.1"/>
    </source>
</evidence>
<sequence>MKCIWLNDAEFSFLRHQPWQCLRCAVNHSFETAGGQAARRNLCIWFTRVTRLKANYTELQCKMLSSAAEEFRRFQDDTNAWLETANAPGSQHAWTDQEKWPVVTDHLRGAAKAWDRYKGMSQQSWSQSSSKVIAAFGHLQHAGCHHPTTYET</sequence>
<reference evidence="1" key="1">
    <citation type="submission" date="2020-05" db="EMBL/GenBank/DDBJ databases">
        <title>Large-scale comparative analyses of tick genomes elucidate their genetic diversity and vector capacities.</title>
        <authorList>
            <person name="Jia N."/>
            <person name="Wang J."/>
            <person name="Shi W."/>
            <person name="Du L."/>
            <person name="Sun Y."/>
            <person name="Zhan W."/>
            <person name="Jiang J."/>
            <person name="Wang Q."/>
            <person name="Zhang B."/>
            <person name="Ji P."/>
            <person name="Sakyi L.B."/>
            <person name="Cui X."/>
            <person name="Yuan T."/>
            <person name="Jiang B."/>
            <person name="Yang W."/>
            <person name="Lam T.T.-Y."/>
            <person name="Chang Q."/>
            <person name="Ding S."/>
            <person name="Wang X."/>
            <person name="Zhu J."/>
            <person name="Ruan X."/>
            <person name="Zhao L."/>
            <person name="Wei J."/>
            <person name="Que T."/>
            <person name="Du C."/>
            <person name="Cheng J."/>
            <person name="Dai P."/>
            <person name="Han X."/>
            <person name="Huang E."/>
            <person name="Gao Y."/>
            <person name="Liu J."/>
            <person name="Shao H."/>
            <person name="Ye R."/>
            <person name="Li L."/>
            <person name="Wei W."/>
            <person name="Wang X."/>
            <person name="Wang C."/>
            <person name="Yang T."/>
            <person name="Huo Q."/>
            <person name="Li W."/>
            <person name="Guo W."/>
            <person name="Chen H."/>
            <person name="Zhou L."/>
            <person name="Ni X."/>
            <person name="Tian J."/>
            <person name="Zhou Y."/>
            <person name="Sheng Y."/>
            <person name="Liu T."/>
            <person name="Pan Y."/>
            <person name="Xia L."/>
            <person name="Li J."/>
            <person name="Zhao F."/>
            <person name="Cao W."/>
        </authorList>
    </citation>
    <scope>NUCLEOTIDE SEQUENCE</scope>
    <source>
        <strain evidence="1">Hyas-2018</strain>
    </source>
</reference>
<dbReference type="Proteomes" id="UP000821845">
    <property type="component" value="Chromosome 5"/>
</dbReference>
<gene>
    <name evidence="1" type="ORF">HPB50_019699</name>
</gene>
<name>A0ACB7S9T6_HYAAI</name>
<proteinExistence type="predicted"/>
<organism evidence="1 2">
    <name type="scientific">Hyalomma asiaticum</name>
    <name type="common">Tick</name>
    <dbReference type="NCBI Taxonomy" id="266040"/>
    <lineage>
        <taxon>Eukaryota</taxon>
        <taxon>Metazoa</taxon>
        <taxon>Ecdysozoa</taxon>
        <taxon>Arthropoda</taxon>
        <taxon>Chelicerata</taxon>
        <taxon>Arachnida</taxon>
        <taxon>Acari</taxon>
        <taxon>Parasitiformes</taxon>
        <taxon>Ixodida</taxon>
        <taxon>Ixodoidea</taxon>
        <taxon>Ixodidae</taxon>
        <taxon>Hyalomminae</taxon>
        <taxon>Hyalomma</taxon>
    </lineage>
</organism>
<protein>
    <submittedName>
        <fullName evidence="1">Uncharacterized protein</fullName>
    </submittedName>
</protein>
<dbReference type="EMBL" id="CM023485">
    <property type="protein sequence ID" value="KAH6930821.1"/>
    <property type="molecule type" value="Genomic_DNA"/>
</dbReference>
<keyword evidence="2" id="KW-1185">Reference proteome</keyword>
<evidence type="ECO:0000313" key="2">
    <source>
        <dbReference type="Proteomes" id="UP000821845"/>
    </source>
</evidence>
<comment type="caution">
    <text evidence="1">The sequence shown here is derived from an EMBL/GenBank/DDBJ whole genome shotgun (WGS) entry which is preliminary data.</text>
</comment>
<accession>A0ACB7S9T6</accession>